<dbReference type="SMART" id="SM01211">
    <property type="entry name" value="GATase_5"/>
    <property type="match status" value="1"/>
</dbReference>
<dbReference type="Gene3D" id="3.40.50.880">
    <property type="match status" value="1"/>
</dbReference>
<dbReference type="KEGG" id="mig:Metig_1499"/>
<dbReference type="PANTHER" id="PTHR47552">
    <property type="entry name" value="PHOSPHORIBOSYLFORMYLGLYCINAMIDINE SYNTHASE SUBUNIT PURQ"/>
    <property type="match status" value="1"/>
</dbReference>
<dbReference type="PROSITE" id="PS51273">
    <property type="entry name" value="GATASE_TYPE_1"/>
    <property type="match status" value="1"/>
</dbReference>
<proteinExistence type="inferred from homology"/>
<comment type="pathway">
    <text evidence="8">Purine metabolism; IMP biosynthesis via de novo pathway; 5-amino-1-(5-phospho-D-ribosyl)imidazole from N(2)-formyl-N(1)-(5-phospho-D-ribosyl)glycinamide: step 1/2.</text>
</comment>
<comment type="catalytic activity">
    <reaction evidence="8">
        <text>N(2)-formyl-N(1)-(5-phospho-beta-D-ribosyl)glycinamide + L-glutamine + ATP + H2O = 2-formamido-N(1)-(5-O-phospho-beta-D-ribosyl)acetamidine + L-glutamate + ADP + phosphate + H(+)</text>
        <dbReference type="Rhea" id="RHEA:17129"/>
        <dbReference type="ChEBI" id="CHEBI:15377"/>
        <dbReference type="ChEBI" id="CHEBI:15378"/>
        <dbReference type="ChEBI" id="CHEBI:29985"/>
        <dbReference type="ChEBI" id="CHEBI:30616"/>
        <dbReference type="ChEBI" id="CHEBI:43474"/>
        <dbReference type="ChEBI" id="CHEBI:58359"/>
        <dbReference type="ChEBI" id="CHEBI:147286"/>
        <dbReference type="ChEBI" id="CHEBI:147287"/>
        <dbReference type="ChEBI" id="CHEBI:456216"/>
        <dbReference type="EC" id="6.3.5.3"/>
    </reaction>
</comment>
<dbReference type="UniPathway" id="UPA00074">
    <property type="reaction ID" value="UER00128"/>
</dbReference>
<sequence>MRIAITKFLGTNCDMDVYHAVKLAGGEPEIVWFTEENLDSYDGAVIPGGFSYGDYLRAGAISARTPIINALRKMVEEGKPVLGICNGAQIGLEAGFSYGTLTNNLNAKFICKWVYIRVENNKTPFTSQYKKGEVLKIPIAHAEGRFYVDEDTLQEMYKKNMIVFKYCNEYGEVTENANPNGSIDNIAGVCNENGNCVLLMPHPERASEKILGSDDGLRMFKGMLEYIKSKK</sequence>
<dbReference type="SUPFAM" id="SSF52317">
    <property type="entry name" value="Class I glutamine amidotransferase-like"/>
    <property type="match status" value="1"/>
</dbReference>
<evidence type="ECO:0000256" key="3">
    <source>
        <dbReference type="ARBA" id="ARBA00022741"/>
    </source>
</evidence>
<name>F6BAU6_METIK</name>
<evidence type="ECO:0000256" key="7">
    <source>
        <dbReference type="ARBA" id="ARBA00022962"/>
    </source>
</evidence>
<dbReference type="Proteomes" id="UP000009227">
    <property type="component" value="Chromosome"/>
</dbReference>
<dbReference type="RefSeq" id="WP_013799627.1">
    <property type="nucleotide sequence ID" value="NC_015562.1"/>
</dbReference>
<dbReference type="GO" id="GO:0005737">
    <property type="term" value="C:cytoplasm"/>
    <property type="evidence" value="ECO:0007669"/>
    <property type="project" value="UniProtKB-SubCell"/>
</dbReference>
<evidence type="ECO:0000256" key="5">
    <source>
        <dbReference type="ARBA" id="ARBA00022801"/>
    </source>
</evidence>
<keyword evidence="6 8" id="KW-0067">ATP-binding</keyword>
<keyword evidence="2 8" id="KW-0436">Ligase</keyword>
<dbReference type="GeneID" id="10644372"/>
<dbReference type="Pfam" id="PF13507">
    <property type="entry name" value="GATase_5"/>
    <property type="match status" value="1"/>
</dbReference>
<keyword evidence="10" id="KW-1185">Reference proteome</keyword>
<dbReference type="GO" id="GO:0006189">
    <property type="term" value="P:'de novo' IMP biosynthetic process"/>
    <property type="evidence" value="ECO:0007669"/>
    <property type="project" value="UniProtKB-UniRule"/>
</dbReference>
<comment type="catalytic activity">
    <reaction evidence="8">
        <text>L-glutamine + H2O = L-glutamate + NH4(+)</text>
        <dbReference type="Rhea" id="RHEA:15889"/>
        <dbReference type="ChEBI" id="CHEBI:15377"/>
        <dbReference type="ChEBI" id="CHEBI:28938"/>
        <dbReference type="ChEBI" id="CHEBI:29985"/>
        <dbReference type="ChEBI" id="CHEBI:58359"/>
        <dbReference type="EC" id="3.5.1.2"/>
    </reaction>
</comment>
<keyword evidence="3 8" id="KW-0547">Nucleotide-binding</keyword>
<keyword evidence="7 8" id="KW-0315">Glutamine amidotransferase</keyword>
<comment type="subcellular location">
    <subcellularLocation>
        <location evidence="8">Cytoplasm</location>
    </subcellularLocation>
</comment>
<evidence type="ECO:0000256" key="8">
    <source>
        <dbReference type="HAMAP-Rule" id="MF_00421"/>
    </source>
</evidence>
<keyword evidence="1 8" id="KW-0963">Cytoplasm</keyword>
<dbReference type="EMBL" id="CP002737">
    <property type="protein sequence ID" value="AEF97033.1"/>
    <property type="molecule type" value="Genomic_DNA"/>
</dbReference>
<dbReference type="OrthoDB" id="6486at2157"/>
<evidence type="ECO:0000256" key="2">
    <source>
        <dbReference type="ARBA" id="ARBA00022598"/>
    </source>
</evidence>
<dbReference type="InterPro" id="IPR029062">
    <property type="entry name" value="Class_I_gatase-like"/>
</dbReference>
<dbReference type="InterPro" id="IPR010075">
    <property type="entry name" value="PRibForGlyAmidine_synth_PurQ"/>
</dbReference>
<dbReference type="AlphaFoldDB" id="F6BAU6"/>
<evidence type="ECO:0000256" key="4">
    <source>
        <dbReference type="ARBA" id="ARBA00022755"/>
    </source>
</evidence>
<protein>
    <recommendedName>
        <fullName evidence="8">Phosphoribosylformylglycinamidine synthase subunit PurQ</fullName>
        <shortName evidence="8">FGAM synthase</shortName>
        <ecNumber evidence="8">6.3.5.3</ecNumber>
    </recommendedName>
    <alternativeName>
        <fullName evidence="8">Formylglycinamide ribonucleotide amidotransferase subunit I</fullName>
        <shortName evidence="8">FGAR amidotransferase I</shortName>
        <shortName evidence="8">FGAR-AT I</shortName>
    </alternativeName>
    <alternativeName>
        <fullName evidence="8">Glutaminase PurQ</fullName>
        <ecNumber evidence="8">3.5.1.2</ecNumber>
    </alternativeName>
    <alternativeName>
        <fullName evidence="8">Phosphoribosylformylglycinamidine synthase subunit I</fullName>
    </alternativeName>
</protein>
<dbReference type="NCBIfam" id="NF002957">
    <property type="entry name" value="PRK03619.1"/>
    <property type="match status" value="1"/>
</dbReference>
<reference evidence="9 10" key="1">
    <citation type="submission" date="2011-05" db="EMBL/GenBank/DDBJ databases">
        <title>Complete sequence of Methanotorris igneus Kol 5.</title>
        <authorList>
            <consortium name="US DOE Joint Genome Institute"/>
            <person name="Lucas S."/>
            <person name="Han J."/>
            <person name="Lapidus A."/>
            <person name="Cheng J.-F."/>
            <person name="Goodwin L."/>
            <person name="Pitluck S."/>
            <person name="Peters L."/>
            <person name="Mikhailova N."/>
            <person name="Chertkov O."/>
            <person name="Han C."/>
            <person name="Tapia R."/>
            <person name="Land M."/>
            <person name="Hauser L."/>
            <person name="Kyrpides N."/>
            <person name="Ivanova N."/>
            <person name="Pagani I."/>
            <person name="Sieprawska-Lupa M."/>
            <person name="Whitman W."/>
            <person name="Woyke T."/>
        </authorList>
    </citation>
    <scope>NUCLEOTIDE SEQUENCE [LARGE SCALE GENOMIC DNA]</scope>
    <source>
        <strain evidence="10">DSM 5666 / JCM 11834 / Kol 5</strain>
    </source>
</reference>
<dbReference type="PIRSF" id="PIRSF001586">
    <property type="entry name" value="FGAM_synth_I"/>
    <property type="match status" value="1"/>
</dbReference>
<dbReference type="CDD" id="cd01740">
    <property type="entry name" value="GATase1_FGAR_AT"/>
    <property type="match status" value="1"/>
</dbReference>
<dbReference type="GO" id="GO:0004642">
    <property type="term" value="F:phosphoribosylformylglycinamidine synthase activity"/>
    <property type="evidence" value="ECO:0007669"/>
    <property type="project" value="UniProtKB-UniRule"/>
</dbReference>
<dbReference type="HAMAP" id="MF_00421">
    <property type="entry name" value="PurQ"/>
    <property type="match status" value="1"/>
</dbReference>
<feature type="active site" evidence="8">
    <location>
        <position position="202"/>
    </location>
</feature>
<organism evidence="10">
    <name type="scientific">Methanotorris igneus (strain DSM 5666 / JCM 11834 / Kol 5)</name>
    <dbReference type="NCBI Taxonomy" id="880724"/>
    <lineage>
        <taxon>Archaea</taxon>
        <taxon>Methanobacteriati</taxon>
        <taxon>Methanobacteriota</taxon>
        <taxon>Methanomada group</taxon>
        <taxon>Methanococci</taxon>
        <taxon>Methanococcales</taxon>
        <taxon>Methanocaldococcaceae</taxon>
        <taxon>Methanotorris</taxon>
    </lineage>
</organism>
<dbReference type="STRING" id="880724.Metig_1499"/>
<dbReference type="HOGENOM" id="CLU_001031_3_1_2"/>
<keyword evidence="5 8" id="KW-0378">Hydrolase</keyword>
<dbReference type="GO" id="GO:0004359">
    <property type="term" value="F:glutaminase activity"/>
    <property type="evidence" value="ECO:0007669"/>
    <property type="project" value="UniProtKB-EC"/>
</dbReference>
<feature type="active site" description="Nucleophile" evidence="8">
    <location>
        <position position="85"/>
    </location>
</feature>
<evidence type="ECO:0000313" key="9">
    <source>
        <dbReference type="EMBL" id="AEF97033.1"/>
    </source>
</evidence>
<comment type="subunit">
    <text evidence="8">Part of the FGAM synthase complex composed of 1 PurL, 1 PurQ and 2 PurS subunits.</text>
</comment>
<dbReference type="NCBIfam" id="TIGR01737">
    <property type="entry name" value="FGAM_synth_I"/>
    <property type="match status" value="1"/>
</dbReference>
<dbReference type="PANTHER" id="PTHR47552:SF1">
    <property type="entry name" value="PHOSPHORIBOSYLFORMYLGLYCINAMIDINE SYNTHASE SUBUNIT PURQ"/>
    <property type="match status" value="1"/>
</dbReference>
<accession>F6BAU6</accession>
<evidence type="ECO:0000256" key="1">
    <source>
        <dbReference type="ARBA" id="ARBA00022490"/>
    </source>
</evidence>
<evidence type="ECO:0000256" key="6">
    <source>
        <dbReference type="ARBA" id="ARBA00022840"/>
    </source>
</evidence>
<dbReference type="EC" id="3.5.1.2" evidence="8"/>
<comment type="function">
    <text evidence="8">Part of the phosphoribosylformylglycinamidine synthase complex involved in the purines biosynthetic pathway. Catalyzes the ATP-dependent conversion of formylglycinamide ribonucleotide (FGAR) and glutamine to yield formylglycinamidine ribonucleotide (FGAM) and glutamate. The FGAM synthase complex is composed of three subunits. PurQ produces an ammonia molecule by converting glutamine to glutamate. PurL transfers the ammonia molecule to FGAR to form FGAM in an ATP-dependent manner. PurS interacts with PurQ and PurL and is thought to assist in the transfer of the ammonia molecule from PurQ to PurL.</text>
</comment>
<gene>
    <name evidence="8" type="primary">purQ</name>
    <name evidence="9" type="ordered locus">Metig_1499</name>
</gene>
<keyword evidence="4 8" id="KW-0658">Purine biosynthesis</keyword>
<dbReference type="GO" id="GO:0005524">
    <property type="term" value="F:ATP binding"/>
    <property type="evidence" value="ECO:0007669"/>
    <property type="project" value="UniProtKB-KW"/>
</dbReference>
<dbReference type="EC" id="6.3.5.3" evidence="8"/>
<feature type="active site" evidence="8">
    <location>
        <position position="204"/>
    </location>
</feature>
<evidence type="ECO:0000313" key="10">
    <source>
        <dbReference type="Proteomes" id="UP000009227"/>
    </source>
</evidence>